<reference evidence="2" key="1">
    <citation type="journal article" date="2020" name="Nature">
        <title>Giant virus diversity and host interactions through global metagenomics.</title>
        <authorList>
            <person name="Schulz F."/>
            <person name="Roux S."/>
            <person name="Paez-Espino D."/>
            <person name="Jungbluth S."/>
            <person name="Walsh D.A."/>
            <person name="Denef V.J."/>
            <person name="McMahon K.D."/>
            <person name="Konstantinidis K.T."/>
            <person name="Eloe-Fadrosh E.A."/>
            <person name="Kyrpides N.C."/>
            <person name="Woyke T."/>
        </authorList>
    </citation>
    <scope>NUCLEOTIDE SEQUENCE</scope>
    <source>
        <strain evidence="2">GVMAG-M-3300021964-36</strain>
    </source>
</reference>
<sequence length="163" mass="19068">MKKSNGRIDATHFNNLTTYKLFEESNKNPDHFVSQSIRHLHSESKVGQVFFSKENITALQEGIRYLVYEKTNGKYKIDNQSETELQVILRSIYLQYCKNREDDILCQVKELNAKVLDYAVPKILSELNHYFSFINDISYMPVPLERGKHVSSSGTKFLYMNEM</sequence>
<name>A0A6C0CSU8_9ZZZZ</name>
<accession>A0A6C0CSU8</accession>
<protein>
    <recommendedName>
        <fullName evidence="1">Minor capsid protein P8 central region domain-containing protein</fullName>
    </recommendedName>
</protein>
<dbReference type="EMBL" id="MN739483">
    <property type="protein sequence ID" value="QHT07618.1"/>
    <property type="molecule type" value="Genomic_DNA"/>
</dbReference>
<feature type="domain" description="Minor capsid protein P8 central region" evidence="1">
    <location>
        <begin position="42"/>
        <end position="156"/>
    </location>
</feature>
<dbReference type="Pfam" id="PF19065">
    <property type="entry name" value="P8_CR"/>
    <property type="match status" value="1"/>
</dbReference>
<organism evidence="2">
    <name type="scientific">viral metagenome</name>
    <dbReference type="NCBI Taxonomy" id="1070528"/>
    <lineage>
        <taxon>unclassified sequences</taxon>
        <taxon>metagenomes</taxon>
        <taxon>organismal metagenomes</taxon>
    </lineage>
</organism>
<evidence type="ECO:0000313" key="2">
    <source>
        <dbReference type="EMBL" id="QHT07618.1"/>
    </source>
</evidence>
<evidence type="ECO:0000259" key="1">
    <source>
        <dbReference type="Pfam" id="PF19065"/>
    </source>
</evidence>
<dbReference type="AlphaFoldDB" id="A0A6C0CSU8"/>
<dbReference type="InterPro" id="IPR043916">
    <property type="entry name" value="P8_CR"/>
</dbReference>
<proteinExistence type="predicted"/>